<dbReference type="PANTHER" id="PTHR12468">
    <property type="entry name" value="GPI MANNOSYLTRANSFERASE 2"/>
    <property type="match status" value="1"/>
</dbReference>
<dbReference type="Pfam" id="PF04188">
    <property type="entry name" value="Mannosyl_trans2"/>
    <property type="match status" value="1"/>
</dbReference>
<keyword evidence="8 10" id="KW-1133">Transmembrane helix</keyword>
<evidence type="ECO:0000313" key="11">
    <source>
        <dbReference type="EMBL" id="GHO89737.1"/>
    </source>
</evidence>
<feature type="transmembrane region" description="Helical" evidence="10">
    <location>
        <begin position="257"/>
        <end position="278"/>
    </location>
</feature>
<comment type="subcellular location">
    <subcellularLocation>
        <location evidence="1">Endoplasmic reticulum membrane</location>
        <topology evidence="1">Multi-pass membrane protein</topology>
    </subcellularLocation>
</comment>
<comment type="pathway">
    <text evidence="2">Glycolipid biosynthesis; glycosylphosphatidylinositol-anchor biosynthesis.</text>
</comment>
<comment type="caution">
    <text evidence="11">The sequence shown here is derived from an EMBL/GenBank/DDBJ whole genome shotgun (WGS) entry which is preliminary data.</text>
</comment>
<evidence type="ECO:0000256" key="7">
    <source>
        <dbReference type="ARBA" id="ARBA00022824"/>
    </source>
</evidence>
<proteinExistence type="predicted"/>
<evidence type="ECO:0000256" key="9">
    <source>
        <dbReference type="ARBA" id="ARBA00023136"/>
    </source>
</evidence>
<gene>
    <name evidence="11" type="ORF">KSZ_77430</name>
</gene>
<evidence type="ECO:0000256" key="8">
    <source>
        <dbReference type="ARBA" id="ARBA00022989"/>
    </source>
</evidence>
<evidence type="ECO:0000256" key="1">
    <source>
        <dbReference type="ARBA" id="ARBA00004477"/>
    </source>
</evidence>
<feature type="transmembrane region" description="Helical" evidence="10">
    <location>
        <begin position="57"/>
        <end position="77"/>
    </location>
</feature>
<accession>A0ABQ3VV28</accession>
<sequence length="430" mass="49352">MEPSDPKISVNPAVGASRQNVSAPAFAAGDVPETPRVVPAARDHWWRKWSRAALQTLPMYIVWHIVFGLTSCFAVLFTQPDFTRKGVPLYMAWQSWFHWDATHFRTIATIGYDWPWRTAFFPFYPLCVKAWMLLTNSPSSPLRGELVVSNLACFVLFVVLYQLVCEDFDEERARRAMLYLWVFPTSFFLVAPYNESLFICLSLLCFYQLRHGNWWLAGIFGFFASLTRSTGLFLLLPFCYEYLRQRNFSFKSIQIDVVSLVLIPAGVGVFALYCYYRFGDLLAFSHAQATWAHHLHGPWHGLIGSIKAIIISDGILSFQSQRNLLDLVPSLFILTLIILSIVGPWRLPRTHWSYCLYAGAVYIFLQLFPIGGTGLFPLQSQARYMLELFPAFILMASIGKNKIFNLYYPLIAASMLFFLLTQYLTGHWVL</sequence>
<evidence type="ECO:0000313" key="12">
    <source>
        <dbReference type="Proteomes" id="UP000635565"/>
    </source>
</evidence>
<feature type="transmembrane region" description="Helical" evidence="10">
    <location>
        <begin position="327"/>
        <end position="347"/>
    </location>
</feature>
<evidence type="ECO:0000256" key="4">
    <source>
        <dbReference type="ARBA" id="ARBA00022676"/>
    </source>
</evidence>
<feature type="transmembrane region" description="Helical" evidence="10">
    <location>
        <begin position="406"/>
        <end position="424"/>
    </location>
</feature>
<dbReference type="EMBL" id="BNJJ01000044">
    <property type="protein sequence ID" value="GHO89737.1"/>
    <property type="molecule type" value="Genomic_DNA"/>
</dbReference>
<evidence type="ECO:0000256" key="6">
    <source>
        <dbReference type="ARBA" id="ARBA00022692"/>
    </source>
</evidence>
<keyword evidence="6 10" id="KW-0812">Transmembrane</keyword>
<dbReference type="Proteomes" id="UP000635565">
    <property type="component" value="Unassembled WGS sequence"/>
</dbReference>
<evidence type="ECO:0008006" key="13">
    <source>
        <dbReference type="Google" id="ProtNLM"/>
    </source>
</evidence>
<organism evidence="11 12">
    <name type="scientific">Dictyobacter formicarum</name>
    <dbReference type="NCBI Taxonomy" id="2778368"/>
    <lineage>
        <taxon>Bacteria</taxon>
        <taxon>Bacillati</taxon>
        <taxon>Chloroflexota</taxon>
        <taxon>Ktedonobacteria</taxon>
        <taxon>Ktedonobacterales</taxon>
        <taxon>Dictyobacteraceae</taxon>
        <taxon>Dictyobacter</taxon>
    </lineage>
</organism>
<keyword evidence="12" id="KW-1185">Reference proteome</keyword>
<keyword evidence="3" id="KW-0337">GPI-anchor biosynthesis</keyword>
<feature type="transmembrane region" description="Helical" evidence="10">
    <location>
        <begin position="354"/>
        <end position="376"/>
    </location>
</feature>
<dbReference type="RefSeq" id="WP_201367300.1">
    <property type="nucleotide sequence ID" value="NZ_BNJJ01000044.1"/>
</dbReference>
<reference evidence="11 12" key="1">
    <citation type="journal article" date="2021" name="Int. J. Syst. Evol. Microbiol.">
        <title>Reticulibacter mediterranei gen. nov., sp. nov., within the new family Reticulibacteraceae fam. nov., and Ktedonospora formicarum gen. nov., sp. nov., Ktedonobacter robiniae sp. nov., Dictyobacter formicarum sp. nov. and Dictyobacter arantiisoli sp. nov., belonging to the class Ktedonobacteria.</title>
        <authorList>
            <person name="Yabe S."/>
            <person name="Zheng Y."/>
            <person name="Wang C.M."/>
            <person name="Sakai Y."/>
            <person name="Abe K."/>
            <person name="Yokota A."/>
            <person name="Donadio S."/>
            <person name="Cavaletti L."/>
            <person name="Monciardini P."/>
        </authorList>
    </citation>
    <scope>NUCLEOTIDE SEQUENCE [LARGE SCALE GENOMIC DNA]</scope>
    <source>
        <strain evidence="11 12">SOSP1-9</strain>
    </source>
</reference>
<keyword evidence="4" id="KW-0328">Glycosyltransferase</keyword>
<evidence type="ECO:0000256" key="10">
    <source>
        <dbReference type="SAM" id="Phobius"/>
    </source>
</evidence>
<feature type="transmembrane region" description="Helical" evidence="10">
    <location>
        <begin position="176"/>
        <end position="194"/>
    </location>
</feature>
<protein>
    <recommendedName>
        <fullName evidence="13">Glycosyltransferase RgtA/B/C/D-like domain-containing protein</fullName>
    </recommendedName>
</protein>
<feature type="transmembrane region" description="Helical" evidence="10">
    <location>
        <begin position="146"/>
        <end position="164"/>
    </location>
</feature>
<dbReference type="PANTHER" id="PTHR12468:SF2">
    <property type="entry name" value="GPI MANNOSYLTRANSFERASE 2"/>
    <property type="match status" value="1"/>
</dbReference>
<name>A0ABQ3VV28_9CHLR</name>
<keyword evidence="9 10" id="KW-0472">Membrane</keyword>
<feature type="transmembrane region" description="Helical" evidence="10">
    <location>
        <begin position="214"/>
        <end position="236"/>
    </location>
</feature>
<dbReference type="InterPro" id="IPR007315">
    <property type="entry name" value="PIG-V/Gpi18"/>
</dbReference>
<evidence type="ECO:0000256" key="5">
    <source>
        <dbReference type="ARBA" id="ARBA00022679"/>
    </source>
</evidence>
<evidence type="ECO:0000256" key="3">
    <source>
        <dbReference type="ARBA" id="ARBA00022502"/>
    </source>
</evidence>
<evidence type="ECO:0000256" key="2">
    <source>
        <dbReference type="ARBA" id="ARBA00004687"/>
    </source>
</evidence>
<keyword evidence="7" id="KW-0256">Endoplasmic reticulum</keyword>
<keyword evidence="5" id="KW-0808">Transferase</keyword>